<dbReference type="InterPro" id="IPR022684">
    <property type="entry name" value="Calpain_cysteine_protease"/>
</dbReference>
<feature type="domain" description="Calpain catalytic" evidence="6">
    <location>
        <begin position="229"/>
        <end position="477"/>
    </location>
</feature>
<sequence>MGFDGFDIGKIRALAKDLGRQGEGARGLHTSVAVVLTQANALMGSKPATTDPLLSPLVGDLLGPLPFFGGGNLPGSLDSELGDMSKSIERRCTQLEACNKLTEQGYRIDPVVAFSDEKPPDAQKIEDALRAVSGLKGKDFGSNGNRDDLEKVQKQLDGMTSAELDAFFAKVPDADFRLYGKLASNENDGSWLKWWDHNGIPESARRDHLSRLLARIGPSNWEKLKGAFPEVQPGFDTTDAWLDGQNAQSGQQAKGMHWGTPTDPLFAPGRELTAGEISQGRFGDCWYISQLTATAQRNPQFIREGIKENPNGTIDVRIWDKDGNNHWVTVTPDLPMDENGEPMTAYNRVSHERWPAYYEKAFALMYGEDDGGAPDGHEGDKRYDRAERGNYGATEWDFPKNGAPYVTGNGSESIDDDFESAKKAFQTEQRPVVVSTPSGEQLQKEGNALWGNTFSTRHVYYVKGFEDGKIVLGNPWGPSFSDIKATPEQYEKFFNDPQALKVPR</sequence>
<keyword evidence="4" id="KW-0788">Thiol protease</keyword>
<comment type="caution">
    <text evidence="7">The sequence shown here is derived from an EMBL/GenBank/DDBJ whole genome shotgun (WGS) entry which is preliminary data.</text>
</comment>
<dbReference type="Pfam" id="PF00648">
    <property type="entry name" value="Peptidase_C2"/>
    <property type="match status" value="1"/>
</dbReference>
<evidence type="ECO:0000256" key="1">
    <source>
        <dbReference type="ARBA" id="ARBA00007623"/>
    </source>
</evidence>
<dbReference type="Proteomes" id="UP000242427">
    <property type="component" value="Unassembled WGS sequence"/>
</dbReference>
<dbReference type="GO" id="GO:0006508">
    <property type="term" value="P:proteolysis"/>
    <property type="evidence" value="ECO:0007669"/>
    <property type="project" value="UniProtKB-KW"/>
</dbReference>
<organism evidence="7 8">
    <name type="scientific">Streptosporangium nondiastaticum</name>
    <dbReference type="NCBI Taxonomy" id="35764"/>
    <lineage>
        <taxon>Bacteria</taxon>
        <taxon>Bacillati</taxon>
        <taxon>Actinomycetota</taxon>
        <taxon>Actinomycetes</taxon>
        <taxon>Streptosporangiales</taxon>
        <taxon>Streptosporangiaceae</taxon>
        <taxon>Streptosporangium</taxon>
    </lineage>
</organism>
<comment type="similarity">
    <text evidence="1">Belongs to the peptidase C2 family.</text>
</comment>
<dbReference type="PANTHER" id="PTHR10183:SF379">
    <property type="entry name" value="CALPAIN-5"/>
    <property type="match status" value="1"/>
</dbReference>
<dbReference type="SUPFAM" id="SSF54001">
    <property type="entry name" value="Cysteine proteinases"/>
    <property type="match status" value="1"/>
</dbReference>
<dbReference type="PANTHER" id="PTHR10183">
    <property type="entry name" value="CALPAIN"/>
    <property type="match status" value="1"/>
</dbReference>
<dbReference type="RefSeq" id="WP_106678278.1">
    <property type="nucleotide sequence ID" value="NZ_PXWG01000054.1"/>
</dbReference>
<evidence type="ECO:0000256" key="2">
    <source>
        <dbReference type="ARBA" id="ARBA00022670"/>
    </source>
</evidence>
<gene>
    <name evidence="7" type="ORF">B7P34_19920</name>
</gene>
<keyword evidence="8" id="KW-1185">Reference proteome</keyword>
<evidence type="ECO:0000256" key="4">
    <source>
        <dbReference type="ARBA" id="ARBA00022807"/>
    </source>
</evidence>
<dbReference type="InterPro" id="IPR001300">
    <property type="entry name" value="Peptidase_C2_calpain_cat"/>
</dbReference>
<evidence type="ECO:0000256" key="5">
    <source>
        <dbReference type="PROSITE-ProRule" id="PRU00239"/>
    </source>
</evidence>
<dbReference type="OrthoDB" id="4617536at2"/>
<proteinExistence type="inferred from homology"/>
<keyword evidence="3" id="KW-0378">Hydrolase</keyword>
<dbReference type="PROSITE" id="PS50203">
    <property type="entry name" value="CALPAIN_CAT"/>
    <property type="match status" value="1"/>
</dbReference>
<evidence type="ECO:0000256" key="3">
    <source>
        <dbReference type="ARBA" id="ARBA00022801"/>
    </source>
</evidence>
<name>A0A9X7JNR2_9ACTN</name>
<dbReference type="AlphaFoldDB" id="A0A9X7JNR2"/>
<protein>
    <submittedName>
        <fullName evidence="7">Peptidase C2 calpain</fullName>
    </submittedName>
</protein>
<dbReference type="GO" id="GO:0004198">
    <property type="term" value="F:calcium-dependent cysteine-type endopeptidase activity"/>
    <property type="evidence" value="ECO:0007669"/>
    <property type="project" value="InterPro"/>
</dbReference>
<accession>A0A9X7JNR2</accession>
<dbReference type="InterPro" id="IPR038765">
    <property type="entry name" value="Papain-like_cys_pep_sf"/>
</dbReference>
<evidence type="ECO:0000313" key="8">
    <source>
        <dbReference type="Proteomes" id="UP000242427"/>
    </source>
</evidence>
<dbReference type="EMBL" id="PXWG01000054">
    <property type="protein sequence ID" value="PSJ26997.1"/>
    <property type="molecule type" value="Genomic_DNA"/>
</dbReference>
<keyword evidence="2" id="KW-0645">Protease</keyword>
<reference evidence="7 8" key="1">
    <citation type="submission" date="2018-03" db="EMBL/GenBank/DDBJ databases">
        <title>Chitinolytic properties of Streptosporangium nondiastaticum TBG75A20.</title>
        <authorList>
            <person name="Gayathri V."/>
            <person name="Shiburaj S."/>
        </authorList>
    </citation>
    <scope>NUCLEOTIDE SEQUENCE [LARGE SCALE GENOMIC DNA]</scope>
    <source>
        <strain evidence="7 8">TBG75A20</strain>
    </source>
</reference>
<comment type="caution">
    <text evidence="5">Lacks conserved residue(s) required for the propagation of feature annotation.</text>
</comment>
<evidence type="ECO:0000313" key="7">
    <source>
        <dbReference type="EMBL" id="PSJ26997.1"/>
    </source>
</evidence>
<evidence type="ECO:0000259" key="6">
    <source>
        <dbReference type="PROSITE" id="PS50203"/>
    </source>
</evidence>